<evidence type="ECO:0000256" key="8">
    <source>
        <dbReference type="SAM" id="MobiDB-lite"/>
    </source>
</evidence>
<dbReference type="InterPro" id="IPR014724">
    <property type="entry name" value="RNA_pol_RPB2_OB-fold"/>
</dbReference>
<organism evidence="10">
    <name type="scientific">Cladocopium goreaui</name>
    <dbReference type="NCBI Taxonomy" id="2562237"/>
    <lineage>
        <taxon>Eukaryota</taxon>
        <taxon>Sar</taxon>
        <taxon>Alveolata</taxon>
        <taxon>Dinophyceae</taxon>
        <taxon>Suessiales</taxon>
        <taxon>Symbiodiniaceae</taxon>
        <taxon>Cladocopium</taxon>
    </lineage>
</organism>
<sequence length="3489" mass="388238">MATPYHNHDWRPDNKVFRVWCPQSPLVRTEMYDTVDCDEHPIGTNAVVAVITYTGYDMEDAMIINKQSYERGFGHGVVYKTKIIDACDKHATPEEMALATFSNLKLQGAEVMGRMSEELNDDGFPPIGTYLTHGSPMYCVMDAYGKSTIHTYQDDEPSYVEQVVRLHGGDFAGCDPFRKVVMKLRYTRNPVVGDKFSSRHGQKGVMSILWPAEDMPWSESGLTPDILFNPHGFPSRMTIGMLIESIAGKTAAMEAKSTADATTFREYKGFYNNGDNEGKPFLDKSVDGPMAAEYFGETLKKHGYKRLGTERMYSGIHGTEIETDIFVGVVYYQRLRHLVMDKAQVRARGVTDRLTNQPLKGRKNKGGIRFGEMERDSLLAHGTSFLLHDRLMRSSDFDMAYVCPSCGSVVTPTKNAGGEVMEKQARSRRWTDPGEAWECKPCSLKQQKIVKCHSMPVPWVFRYLACELASMNVRMDIKVSEKAREMSCSRALEDFFVNTFAGFAKVANTPAKRKKKYRSSQGDLCSSRGTDMPRLHVLGDDGAWVNGELLRFRQVSRGTTSPSMAGREMLQQMSRRKSNARDNVNTNVNEESSDDSSVQGLTMEQQDMLDKIQPLESQICELEVGRRKELERAEAFLKRLEKHQHQTELLENRLNDELSTRALSLLFRPVRIFGEINAQVRGCRRLTVLGALVDFTPPYVDLLLTDASEVVAHGLKPACEVFRSVEFCAGLGATGVGLAAAGFDLACSVEWRAPLASLHETVHPTVPVVLGDIGDLACLKQVASLVDPPFCLVSIPDWPKFAGLVVRDLMPVIPTWPDDVVEELQLKPHEVRQFTLDGSHMRKYVLQPDQKLPTSLHSWGSQADPCPCTCRQEPFSEALVRSKGIYAVVVQILSESGEPQYRHLHPTELALLNGLPPPDVWNSADRPDLRLCLCGVGQLASPLQSLWVGACIRAQLLERCGLPADSVSPVCRLQQFKQKLYDVAKTLFRSVPPVAPTIVDPEVHEVTLVYADCTQVTVQVSADATVSQLRQADDALQGPEDGKWIDAQSSSVLQGHETVSGRTIQVCSSPSSEPMSEPDATGIDPIQLEQDLPIVPHRPVLDVSLSSPSRGLDVVSDFHGLKRHCTVDVRLPVDALSGLLALTGPQLAALVPPIVVTREQCVAMRQASTSSSSRLQILHNQGVAMGDDELTLHVMSCVQLSGRSDLRFLDPLLASGWLRHGTVDQVRAWMDELPQVTCIVTVVLLDDHWIPVMWTCGLSEVRVTMWEHDDGVVEPLCPLHGLISQAWQRPMFALACNRRSFGRDHCGTAAVCFLGQLLLNKPLPVHDEDLVRIHAELRTSFGAAIGLLTEVPKPWCWGLGVPDVTGLVANLLQLHGVPHAQCNSRAKMILQSLGKTEVQAAVTGVAPWKSLKHLANLHQPVIQLVLPDEQAQHVAARQSQTSMPKKNAGGTKRLPPARPAELDPSKLVIDHGAFCIDADEPLSQTPFSTLGPLSVGIALATYADAAPFLDDGQVLSHGGLALLIINPPADLSTSLQWSSLRFAALCTYNNEPMLLSGVLVQLGRKTVYKFRAKNVPSIMSVDVACARVTVHYDQWEQSWEDFASKPVKHVLACIPCLQTCRTEGCQCPAWHPQQSDQHDALLDVFRRQFFGDNGRPTKWDKASYFAVLIRYVKSLETTVLSLSGRNGVFIEPKTEDAMQPHNDFQVIWLPNLDFAAIAHKAKCEAHCIGIARSGRRFGLRVMAQHFAEVFASVKPEAVYLAPGSRLTYHTGPWPYGCDRKSIAKALRAVGWECRPLQPLQSVVGGLVWSVQAICEPPNNVLSMQHGQVVLTRHDPRQAPAEAPAPVVGQEATVRLCSVQSLQQQMLVSMDLQSKQMQTMLTEQMSRIETILCKKSKFQLVSSIDASVVAISETHLSKRSTNAFSGSLRAMRSRFTKVVTGAPLPQRAASSDAGSYAGVAFASCFPCRTLAVPWPVDAYETSRVQCAAFFSPAGWVTGAVVYGYPQGKTHVDAKGKTELLLDFLFDHLHSLPGPRFFAGDWNFEPRELEVVAKLRAAGWVEVQDLVLQRTGAPIQKTCKGATRKDHLWLSPELVLAFVGLSLDFETFADHAVMVARFRGDTCHAERFVWPCPQPVPWSQVPPSGFAVEFSYPTDPSTQYAVLWQQREQSAQEALQDQWVPAMGGRGQQTKPRRVVGRHAPIKRGRYQDVQPTFYGFSSVHAQRFKQLRRLQNYLRWVVNHEAGKTSDTTHGIALWSAVLKSPGFVPSFSRWWPERWYVCPNDPCSIPQFCPASSVAHQIFDAVFAEVRLFERRLVHMRAAHRSAQHAADRNLIFREVSRPSAEPVETLLHQVSGVVEEVDAQESAVILTESVDVRPGFALWVGGSPKDVIHAEADKVWLTDIDGIQATDRVVQSEPVGDLAAIFDAFHTQWKQRWCRHDATSFRQWDQLVGFASRVLRPSPIPHLRVDVDLLRAEVSRKKKTAATGLDGVSRQDLLLADDQTLQSLVNVFCRAESDGMWPCQLLAGKVHSLAKCAGASGVGDYRPITVFGLPYRAWSSLQSRHLLQWAETWVDEGVYGNRKGRQASDLWNFLLLQIEMAYSTGQPICGLSADLEKCFNCIPRFPALCLAVLAGTPSEVTTAWAGGLASMKRHFKVRESFSSGFLTSTGLAEGCGLSVYGLLLVDHLFHVWTSYQGVPCRSLSYVDDWHVFTWDVDYAVRQSDLVVEFASMLDLTVDRRKTVAWSTDAQTRKALRDRNVPVVHQARELGGHFGVSRQFTNKTVTQRLEALEDFWPKLRSCRARHSAKVHMLRAVAWPRGLHAIASAPIGDHVWTELRRRATNALTCNKPGVNSHLLLGLVEVRADPQLVALLWTCRAARLSCDLDFWTASVASVAHGDMDLPPNSVASVLLGRLQHVGLHVDRLGLVHDAFGCFSVHQGNFAEVEMRLTWAWYQVVASKVQHRSEFHRLWQVDVPATRRALAALAPDDQALLRFGLTGGLFTEAYKAKWADQSDVCRWCGGRDTLQHRYWECIQHADLRASLAADAANVWTSLPPALSLRGWALLPPTWQAWIATLAGLPADAVPPSSSFRRGVWNDVFTDGSCLWQAHVSYRVASWAVVLAAPFQPSWTPEMAVVLHASALSGVCQTAFRAELAAVAYVLHWAARTGIAVRVWSDCSGVVNKVKLMCNGRFRLGVNRPNSDLWIWIAASLDDIGVDRVQIRKVAAHRTLQSARTADEMWQFFHNGYVDKAARLANQARPEQFWKLWEQHVQATQAAQKLVNQVQALHVAIGRRHVLSEEEADQGAEVPQRSTRQFEMNFSLGRWFGHALPDSSRLFGTTHVSRVVRWFTERIRDTTADDLRWVSFAQLYLDFQMCWGLPGPLRVQNQWVDISMRPHLTTSGFSFKQQVKWFRQLLKSVWREASAHIAMEQCRPHSSMVQAFVQCASLPWAPFALHTVDNWLAANLVQPCTRNAAALLRLPAPSQCLEMTI</sequence>
<dbReference type="GO" id="GO:0004523">
    <property type="term" value="F:RNA-DNA hybrid ribonuclease activity"/>
    <property type="evidence" value="ECO:0007669"/>
    <property type="project" value="InterPro"/>
</dbReference>
<reference evidence="11" key="2">
    <citation type="submission" date="2024-04" db="EMBL/GenBank/DDBJ databases">
        <authorList>
            <person name="Chen Y."/>
            <person name="Shah S."/>
            <person name="Dougan E. K."/>
            <person name="Thang M."/>
            <person name="Chan C."/>
        </authorList>
    </citation>
    <scope>NUCLEOTIDE SEQUENCE [LARGE SCALE GENOMIC DNA]</scope>
</reference>
<dbReference type="Pfam" id="PF04560">
    <property type="entry name" value="RNA_pol_Rpb2_7"/>
    <property type="match status" value="1"/>
</dbReference>
<dbReference type="Proteomes" id="UP001152797">
    <property type="component" value="Unassembled WGS sequence"/>
</dbReference>
<dbReference type="InterPro" id="IPR036691">
    <property type="entry name" value="Endo/exonu/phosph_ase_sf"/>
</dbReference>
<evidence type="ECO:0000256" key="3">
    <source>
        <dbReference type="ARBA" id="ARBA00022478"/>
    </source>
</evidence>
<dbReference type="GO" id="GO:0032549">
    <property type="term" value="F:ribonucleoside binding"/>
    <property type="evidence" value="ECO:0007669"/>
    <property type="project" value="InterPro"/>
</dbReference>
<dbReference type="PROSITE" id="PS50879">
    <property type="entry name" value="RNASE_H_1"/>
    <property type="match status" value="1"/>
</dbReference>
<dbReference type="SUPFAM" id="SSF64484">
    <property type="entry name" value="beta and beta-prime subunits of DNA dependent RNA-polymerase"/>
    <property type="match status" value="1"/>
</dbReference>
<dbReference type="InterPro" id="IPR000477">
    <property type="entry name" value="RT_dom"/>
</dbReference>
<dbReference type="InterPro" id="IPR007121">
    <property type="entry name" value="RNA_pol_bsu_CS"/>
</dbReference>
<protein>
    <recommendedName>
        <fullName evidence="2">DNA-directed RNA polymerase</fullName>
        <ecNumber evidence="2">2.7.7.6</ecNumber>
    </recommendedName>
</protein>
<evidence type="ECO:0000256" key="5">
    <source>
        <dbReference type="ARBA" id="ARBA00022695"/>
    </source>
</evidence>
<dbReference type="InterPro" id="IPR002156">
    <property type="entry name" value="RNaseH_domain"/>
</dbReference>
<dbReference type="InterPro" id="IPR007120">
    <property type="entry name" value="DNA-dir_RNAP_su2_dom"/>
</dbReference>
<dbReference type="SUPFAM" id="SSF56219">
    <property type="entry name" value="DNase I-like"/>
    <property type="match status" value="1"/>
</dbReference>
<feature type="region of interest" description="Disordered" evidence="8">
    <location>
        <begin position="574"/>
        <end position="599"/>
    </location>
</feature>
<accession>A0A9P1GRL1</accession>
<dbReference type="Pfam" id="PF00562">
    <property type="entry name" value="RNA_pol_Rpb2_6"/>
    <property type="match status" value="1"/>
</dbReference>
<dbReference type="SUPFAM" id="SSF53098">
    <property type="entry name" value="Ribonuclease H-like"/>
    <property type="match status" value="1"/>
</dbReference>
<feature type="domain" description="RNase H type-1" evidence="9">
    <location>
        <begin position="3090"/>
        <end position="3255"/>
    </location>
</feature>
<dbReference type="Gene3D" id="3.60.10.10">
    <property type="entry name" value="Endonuclease/exonuclease/phosphatase"/>
    <property type="match status" value="1"/>
</dbReference>
<dbReference type="GO" id="GO:0003677">
    <property type="term" value="F:DNA binding"/>
    <property type="evidence" value="ECO:0007669"/>
    <property type="project" value="InterPro"/>
</dbReference>
<comment type="similarity">
    <text evidence="1">Belongs to the RNA polymerase beta chain family.</text>
</comment>
<evidence type="ECO:0000256" key="2">
    <source>
        <dbReference type="ARBA" id="ARBA00012418"/>
    </source>
</evidence>
<keyword evidence="5" id="KW-0548">Nucleotidyltransferase</keyword>
<dbReference type="Gene3D" id="2.40.50.150">
    <property type="match status" value="1"/>
</dbReference>
<dbReference type="EMBL" id="CAMXCT030006767">
    <property type="protein sequence ID" value="CAL4807037.1"/>
    <property type="molecule type" value="Genomic_DNA"/>
</dbReference>
<dbReference type="EC" id="2.7.7.6" evidence="2"/>
<dbReference type="InterPro" id="IPR007641">
    <property type="entry name" value="RNA_pol_Rpb2_7"/>
</dbReference>
<dbReference type="OrthoDB" id="10248617at2759"/>
<evidence type="ECO:0000313" key="13">
    <source>
        <dbReference type="Proteomes" id="UP001152797"/>
    </source>
</evidence>
<dbReference type="Gene3D" id="2.40.270.10">
    <property type="entry name" value="DNA-directed RNA polymerase, subunit 2, domain 6"/>
    <property type="match status" value="1"/>
</dbReference>
<keyword evidence="13" id="KW-1185">Reference proteome</keyword>
<dbReference type="InterPro" id="IPR036397">
    <property type="entry name" value="RNaseH_sf"/>
</dbReference>
<dbReference type="PROSITE" id="PS01166">
    <property type="entry name" value="RNA_POL_BETA"/>
    <property type="match status" value="1"/>
</dbReference>
<evidence type="ECO:0000313" key="11">
    <source>
        <dbReference type="EMBL" id="CAL1173100.1"/>
    </source>
</evidence>
<dbReference type="InterPro" id="IPR015712">
    <property type="entry name" value="DNA-dir_RNA_pol_su2"/>
</dbReference>
<keyword evidence="7" id="KW-0175">Coiled coil</keyword>
<dbReference type="FunFam" id="2.40.270.10:FF:000011">
    <property type="entry name" value="DNA-directed RNA polymerase subunit beta"/>
    <property type="match status" value="1"/>
</dbReference>
<feature type="region of interest" description="Disordered" evidence="8">
    <location>
        <begin position="1436"/>
        <end position="1459"/>
    </location>
</feature>
<dbReference type="GO" id="GO:0003899">
    <property type="term" value="F:DNA-directed RNA polymerase activity"/>
    <property type="evidence" value="ECO:0007669"/>
    <property type="project" value="UniProtKB-EC"/>
</dbReference>
<evidence type="ECO:0000256" key="1">
    <source>
        <dbReference type="ARBA" id="ARBA00006835"/>
    </source>
</evidence>
<dbReference type="PANTHER" id="PTHR20856">
    <property type="entry name" value="DNA-DIRECTED RNA POLYMERASE I SUBUNIT 2"/>
    <property type="match status" value="1"/>
</dbReference>
<evidence type="ECO:0000313" key="10">
    <source>
        <dbReference type="EMBL" id="CAI4019725.1"/>
    </source>
</evidence>
<keyword evidence="6" id="KW-0804">Transcription</keyword>
<dbReference type="InterPro" id="IPR012337">
    <property type="entry name" value="RNaseH-like_sf"/>
</dbReference>
<evidence type="ECO:0000256" key="6">
    <source>
        <dbReference type="ARBA" id="ARBA00023163"/>
    </source>
</evidence>
<keyword evidence="3 12" id="KW-0240">DNA-directed RNA polymerase</keyword>
<dbReference type="EMBL" id="CAMXCT020006767">
    <property type="protein sequence ID" value="CAL1173100.1"/>
    <property type="molecule type" value="Genomic_DNA"/>
</dbReference>
<dbReference type="EMBL" id="CAMXCT010006767">
    <property type="protein sequence ID" value="CAI4019725.1"/>
    <property type="molecule type" value="Genomic_DNA"/>
</dbReference>
<keyword evidence="4" id="KW-0808">Transferase</keyword>
<evidence type="ECO:0000256" key="7">
    <source>
        <dbReference type="SAM" id="Coils"/>
    </source>
</evidence>
<dbReference type="InterPro" id="IPR029063">
    <property type="entry name" value="SAM-dependent_MTases_sf"/>
</dbReference>
<gene>
    <name evidence="10" type="ORF">C1SCF055_LOCUS44209</name>
</gene>
<feature type="coiled-coil region" evidence="7">
    <location>
        <begin position="633"/>
        <end position="660"/>
    </location>
</feature>
<dbReference type="SUPFAM" id="SSF53335">
    <property type="entry name" value="S-adenosyl-L-methionine-dependent methyltransferases"/>
    <property type="match status" value="1"/>
</dbReference>
<dbReference type="GO" id="GO:0000428">
    <property type="term" value="C:DNA-directed RNA polymerase complex"/>
    <property type="evidence" value="ECO:0007669"/>
    <property type="project" value="UniProtKB-KW"/>
</dbReference>
<dbReference type="Gene3D" id="3.90.1800.10">
    <property type="entry name" value="RNA polymerase alpha subunit dimerisation domain"/>
    <property type="match status" value="1"/>
</dbReference>
<dbReference type="CDD" id="cd00653">
    <property type="entry name" value="RNA_pol_B_RPB2"/>
    <property type="match status" value="1"/>
</dbReference>
<proteinExistence type="inferred from homology"/>
<dbReference type="Gene3D" id="3.30.420.10">
    <property type="entry name" value="Ribonuclease H-like superfamily/Ribonuclease H"/>
    <property type="match status" value="1"/>
</dbReference>
<evidence type="ECO:0000313" key="12">
    <source>
        <dbReference type="EMBL" id="CAL4807037.1"/>
    </source>
</evidence>
<reference evidence="10" key="1">
    <citation type="submission" date="2022-10" db="EMBL/GenBank/DDBJ databases">
        <authorList>
            <person name="Chen Y."/>
            <person name="Dougan E. K."/>
            <person name="Chan C."/>
            <person name="Rhodes N."/>
            <person name="Thang M."/>
        </authorList>
    </citation>
    <scope>NUCLEOTIDE SEQUENCE</scope>
</reference>
<dbReference type="InterPro" id="IPR037033">
    <property type="entry name" value="DNA-dir_RNAP_su2_hyb_sf"/>
</dbReference>
<dbReference type="GO" id="GO:0006351">
    <property type="term" value="P:DNA-templated transcription"/>
    <property type="evidence" value="ECO:0007669"/>
    <property type="project" value="InterPro"/>
</dbReference>
<evidence type="ECO:0000256" key="4">
    <source>
        <dbReference type="ARBA" id="ARBA00022679"/>
    </source>
</evidence>
<dbReference type="Pfam" id="PF00078">
    <property type="entry name" value="RVT_1"/>
    <property type="match status" value="1"/>
</dbReference>
<comment type="caution">
    <text evidence="10">The sequence shown here is derived from an EMBL/GenBank/DDBJ whole genome shotgun (WGS) entry which is preliminary data.</text>
</comment>
<feature type="compositionally biased region" description="Polar residues" evidence="8">
    <location>
        <begin position="581"/>
        <end position="599"/>
    </location>
</feature>
<evidence type="ECO:0000259" key="9">
    <source>
        <dbReference type="PROSITE" id="PS50879"/>
    </source>
</evidence>
<name>A0A9P1GRL1_9DINO</name>